<feature type="compositionally biased region" description="Polar residues" evidence="3">
    <location>
        <begin position="46"/>
        <end position="55"/>
    </location>
</feature>
<feature type="compositionally biased region" description="Basic and acidic residues" evidence="3">
    <location>
        <begin position="307"/>
        <end position="323"/>
    </location>
</feature>
<dbReference type="RefSeq" id="XP_022334835.1">
    <property type="nucleotide sequence ID" value="XM_022479127.1"/>
</dbReference>
<feature type="compositionally biased region" description="Low complexity" evidence="3">
    <location>
        <begin position="430"/>
        <end position="440"/>
    </location>
</feature>
<feature type="compositionally biased region" description="Polar residues" evidence="3">
    <location>
        <begin position="27"/>
        <end position="38"/>
    </location>
</feature>
<feature type="compositionally biased region" description="Basic and acidic residues" evidence="3">
    <location>
        <begin position="59"/>
        <end position="70"/>
    </location>
</feature>
<dbReference type="PRINTS" id="PR00401">
    <property type="entry name" value="SH2DOMAIN"/>
</dbReference>
<dbReference type="PANTHER" id="PTHR15127:SF32">
    <property type="entry name" value="HEAVYWEIGHT, ISOFORM A"/>
    <property type="match status" value="1"/>
</dbReference>
<feature type="compositionally biased region" description="Pro residues" evidence="3">
    <location>
        <begin position="381"/>
        <end position="395"/>
    </location>
</feature>
<accession>A0A8B8E3Q0</accession>
<evidence type="ECO:0000256" key="1">
    <source>
        <dbReference type="ARBA" id="ARBA00022999"/>
    </source>
</evidence>
<evidence type="ECO:0000313" key="5">
    <source>
        <dbReference type="Proteomes" id="UP000694844"/>
    </source>
</evidence>
<feature type="compositionally biased region" description="Polar residues" evidence="3">
    <location>
        <begin position="328"/>
        <end position="352"/>
    </location>
</feature>
<dbReference type="KEGG" id="cvn:111131538"/>
<dbReference type="Proteomes" id="UP000694844">
    <property type="component" value="Chromosome 4"/>
</dbReference>
<dbReference type="OrthoDB" id="5914531at2759"/>
<dbReference type="SUPFAM" id="SSF55550">
    <property type="entry name" value="SH2 domain"/>
    <property type="match status" value="1"/>
</dbReference>
<proteinExistence type="predicted"/>
<protein>
    <submittedName>
        <fullName evidence="6">SH2 domain-containing adapter protein D-like isoform X1</fullName>
    </submittedName>
</protein>
<feature type="region of interest" description="Disordered" evidence="3">
    <location>
        <begin position="177"/>
        <end position="286"/>
    </location>
</feature>
<dbReference type="PROSITE" id="PS50001">
    <property type="entry name" value="SH2"/>
    <property type="match status" value="1"/>
</dbReference>
<gene>
    <name evidence="6" type="primary">LOC111131538</name>
</gene>
<dbReference type="GO" id="GO:0001784">
    <property type="term" value="F:phosphotyrosine residue binding"/>
    <property type="evidence" value="ECO:0007669"/>
    <property type="project" value="TreeGrafter"/>
</dbReference>
<name>A0A8B8E3Q0_CRAVI</name>
<feature type="region of interest" description="Disordered" evidence="3">
    <location>
        <begin position="1"/>
        <end position="90"/>
    </location>
</feature>
<evidence type="ECO:0000256" key="2">
    <source>
        <dbReference type="PROSITE-ProRule" id="PRU00191"/>
    </source>
</evidence>
<evidence type="ECO:0000256" key="3">
    <source>
        <dbReference type="SAM" id="MobiDB-lite"/>
    </source>
</evidence>
<feature type="compositionally biased region" description="Low complexity" evidence="3">
    <location>
        <begin position="231"/>
        <end position="240"/>
    </location>
</feature>
<feature type="compositionally biased region" description="Low complexity" evidence="3">
    <location>
        <begin position="267"/>
        <end position="280"/>
    </location>
</feature>
<dbReference type="InterPro" id="IPR051846">
    <property type="entry name" value="SH2_domain_adapters"/>
</dbReference>
<dbReference type="Gene3D" id="3.30.505.10">
    <property type="entry name" value="SH2 domain"/>
    <property type="match status" value="1"/>
</dbReference>
<dbReference type="PANTHER" id="PTHR15127">
    <property type="entry name" value="HEAVYWEIGHT, ISOFORM A"/>
    <property type="match status" value="1"/>
</dbReference>
<feature type="domain" description="SH2" evidence="4">
    <location>
        <begin position="461"/>
        <end position="556"/>
    </location>
</feature>
<dbReference type="Pfam" id="PF00017">
    <property type="entry name" value="SH2"/>
    <property type="match status" value="1"/>
</dbReference>
<dbReference type="AlphaFoldDB" id="A0A8B8E3Q0"/>
<feature type="compositionally biased region" description="Basic and acidic residues" evidence="3">
    <location>
        <begin position="211"/>
        <end position="224"/>
    </location>
</feature>
<feature type="region of interest" description="Disordered" evidence="3">
    <location>
        <begin position="307"/>
        <end position="399"/>
    </location>
</feature>
<evidence type="ECO:0000259" key="4">
    <source>
        <dbReference type="PROSITE" id="PS50001"/>
    </source>
</evidence>
<dbReference type="GeneID" id="111131538"/>
<feature type="region of interest" description="Disordered" evidence="3">
    <location>
        <begin position="413"/>
        <end position="450"/>
    </location>
</feature>
<dbReference type="SMART" id="SM00252">
    <property type="entry name" value="SH2"/>
    <property type="match status" value="1"/>
</dbReference>
<keyword evidence="1 2" id="KW-0727">SH2 domain</keyword>
<organism evidence="5 6">
    <name type="scientific">Crassostrea virginica</name>
    <name type="common">Eastern oyster</name>
    <dbReference type="NCBI Taxonomy" id="6565"/>
    <lineage>
        <taxon>Eukaryota</taxon>
        <taxon>Metazoa</taxon>
        <taxon>Spiralia</taxon>
        <taxon>Lophotrochozoa</taxon>
        <taxon>Mollusca</taxon>
        <taxon>Bivalvia</taxon>
        <taxon>Autobranchia</taxon>
        <taxon>Pteriomorphia</taxon>
        <taxon>Ostreida</taxon>
        <taxon>Ostreoidea</taxon>
        <taxon>Ostreidae</taxon>
        <taxon>Crassostrea</taxon>
    </lineage>
</organism>
<keyword evidence="5" id="KW-1185">Reference proteome</keyword>
<dbReference type="InterPro" id="IPR000980">
    <property type="entry name" value="SH2"/>
</dbReference>
<dbReference type="InterPro" id="IPR036860">
    <property type="entry name" value="SH2_dom_sf"/>
</dbReference>
<sequence>MLTGSHLDAEDRVYSEPFSHLPPNIQKAFNDSESLSKNRPVRSSRNRTAFKNTRTAVPPKEETDLAKHDLSASPSPEHVAAGVEGEGPLTRCTSLDGEGLYSGLPELQAEEKVSLGDYALPPDKRMEHLQGIPRCGSSEYTDPYESSKVFKAFQRGTGANRKSSPLEDKSGVYSLAKSVGPVRSPVSKPPFKRTLSEPSGESSLEEDPSAEYDHLSTWKSKAPESPRSPRSPHSPGKPSPAQYEDPWDSRGKQEQFNQICEKAELASKTSQPTSPTSPNRSTKRMDVYEDAWDTDFKQKQLEARLLEARRVSESKPSKPRYEYEEPVSSHTTKPAAVPQNSSAEQVYSSNYEQPWDSRQKEQELEARFSRVRLSGGQGSPGSPPPPDFAPPPPPMTYEEAWDIRPPSKIISQVSTPHRAPAPDHPPPRRSSPQHPQSSSPTLSKVSAEPIDPKLPLDIQKFYHGGITRKEAEDLLLIYKEGSYLVRRSETQKNVFSLSLKGVGGIPMHLRISLSQGEYVLGENSQPFPTVPEMVAYYTRHDLPVQNASHIKLLHPIARP</sequence>
<reference evidence="6" key="1">
    <citation type="submission" date="2025-08" db="UniProtKB">
        <authorList>
            <consortium name="RefSeq"/>
        </authorList>
    </citation>
    <scope>IDENTIFICATION</scope>
    <source>
        <tissue evidence="6">Whole sample</tissue>
    </source>
</reference>
<feature type="compositionally biased region" description="Basic and acidic residues" evidence="3">
    <location>
        <begin position="355"/>
        <end position="368"/>
    </location>
</feature>
<evidence type="ECO:0000313" key="6">
    <source>
        <dbReference type="RefSeq" id="XP_022334835.1"/>
    </source>
</evidence>